<dbReference type="Gene3D" id="3.40.50.2300">
    <property type="match status" value="2"/>
</dbReference>
<dbReference type="Gene3D" id="1.10.260.40">
    <property type="entry name" value="lambda repressor-like DNA-binding domains"/>
    <property type="match status" value="1"/>
</dbReference>
<accession>A0A3R6VHR6</accession>
<comment type="caution">
    <text evidence="5">The sequence shown here is derived from an EMBL/GenBank/DDBJ whole genome shotgun (WGS) entry which is preliminary data.</text>
</comment>
<keyword evidence="3" id="KW-0804">Transcription</keyword>
<gene>
    <name evidence="5" type="ORF">DS832_01175</name>
</gene>
<dbReference type="EMBL" id="QOCS01000004">
    <property type="protein sequence ID" value="RHW48507.1"/>
    <property type="molecule type" value="Genomic_DNA"/>
</dbReference>
<dbReference type="PANTHER" id="PTHR30146:SF105">
    <property type="entry name" value="CATABOLITE CONTROL PROTEIN B"/>
    <property type="match status" value="1"/>
</dbReference>
<dbReference type="PANTHER" id="PTHR30146">
    <property type="entry name" value="LACI-RELATED TRANSCRIPTIONAL REPRESSOR"/>
    <property type="match status" value="1"/>
</dbReference>
<protein>
    <submittedName>
        <fullName evidence="5">LacI family transcriptional regulator</fullName>
    </submittedName>
</protein>
<evidence type="ECO:0000256" key="3">
    <source>
        <dbReference type="ARBA" id="ARBA00023163"/>
    </source>
</evidence>
<dbReference type="SMART" id="SM00354">
    <property type="entry name" value="HTH_LACI"/>
    <property type="match status" value="1"/>
</dbReference>
<dbReference type="GO" id="GO:0003700">
    <property type="term" value="F:DNA-binding transcription factor activity"/>
    <property type="evidence" value="ECO:0007669"/>
    <property type="project" value="TreeGrafter"/>
</dbReference>
<keyword evidence="1" id="KW-0805">Transcription regulation</keyword>
<dbReference type="RefSeq" id="WP_118910014.1">
    <property type="nucleotide sequence ID" value="NZ_QOCS01000004.1"/>
</dbReference>
<evidence type="ECO:0000259" key="4">
    <source>
        <dbReference type="PROSITE" id="PS50932"/>
    </source>
</evidence>
<evidence type="ECO:0000256" key="2">
    <source>
        <dbReference type="ARBA" id="ARBA00023125"/>
    </source>
</evidence>
<dbReference type="InterPro" id="IPR001761">
    <property type="entry name" value="Peripla_BP/Lac1_sug-bd_dom"/>
</dbReference>
<dbReference type="AlphaFoldDB" id="A0A3R6VHR6"/>
<dbReference type="InterPro" id="IPR000843">
    <property type="entry name" value="HTH_LacI"/>
</dbReference>
<evidence type="ECO:0000256" key="1">
    <source>
        <dbReference type="ARBA" id="ARBA00023015"/>
    </source>
</evidence>
<organism evidence="5 6">
    <name type="scientific">Bombilactobacillus bombi</name>
    <dbReference type="NCBI Taxonomy" id="1303590"/>
    <lineage>
        <taxon>Bacteria</taxon>
        <taxon>Bacillati</taxon>
        <taxon>Bacillota</taxon>
        <taxon>Bacilli</taxon>
        <taxon>Lactobacillales</taxon>
        <taxon>Lactobacillaceae</taxon>
        <taxon>Bombilactobacillus</taxon>
    </lineage>
</organism>
<dbReference type="SUPFAM" id="SSF53822">
    <property type="entry name" value="Periplasmic binding protein-like I"/>
    <property type="match status" value="1"/>
</dbReference>
<evidence type="ECO:0000313" key="5">
    <source>
        <dbReference type="EMBL" id="RHW48507.1"/>
    </source>
</evidence>
<keyword evidence="2" id="KW-0238">DNA-binding</keyword>
<feature type="domain" description="HTH lacI-type" evidence="4">
    <location>
        <begin position="2"/>
        <end position="56"/>
    </location>
</feature>
<evidence type="ECO:0000313" key="6">
    <source>
        <dbReference type="Proteomes" id="UP000284822"/>
    </source>
</evidence>
<dbReference type="PROSITE" id="PS50932">
    <property type="entry name" value="HTH_LACI_2"/>
    <property type="match status" value="1"/>
</dbReference>
<sequence>MATIRDVARLSGYSITTVSRVLNHSGYVSQQALRKIKQVMQQLDYVPNETARDLSNGQNHKIGVILPQIRTPYFAQILNGVAEAAFSTDYSITLLPSEYNEQAEVYYLEQLRRKEYAGLIITSHGLTLEKLAAYTKYGSLVLCEDPGNISLAAVFTDRYAVFIKIFRWLQQQQIKRIACMFYRPAKSSATTRLTLTAYQEIYQTQLASNLVMTGISSPRTAYLAAQKLAQQVQAPQCILTNSDSNAVAVRQYYIDQQLPIPIVIGQGYEMASFAVKLPTINYHLYELGQKAFEIALADAPLTTKIKLPADFISQNDHFIL</sequence>
<dbReference type="Pfam" id="PF00532">
    <property type="entry name" value="Peripla_BP_1"/>
    <property type="match status" value="1"/>
</dbReference>
<dbReference type="Proteomes" id="UP000284822">
    <property type="component" value="Unassembled WGS sequence"/>
</dbReference>
<dbReference type="GO" id="GO:0000976">
    <property type="term" value="F:transcription cis-regulatory region binding"/>
    <property type="evidence" value="ECO:0007669"/>
    <property type="project" value="TreeGrafter"/>
</dbReference>
<dbReference type="Pfam" id="PF00356">
    <property type="entry name" value="LacI"/>
    <property type="match status" value="1"/>
</dbReference>
<dbReference type="SUPFAM" id="SSF47413">
    <property type="entry name" value="lambda repressor-like DNA-binding domains"/>
    <property type="match status" value="1"/>
</dbReference>
<proteinExistence type="predicted"/>
<reference evidence="5 6" key="1">
    <citation type="submission" date="2018-07" db="EMBL/GenBank/DDBJ databases">
        <title>Genome sequences of six Lactobacillus spp. isolated from bumble bee guts.</title>
        <authorList>
            <person name="Motta E.V.S."/>
            <person name="Moran N.A."/>
        </authorList>
    </citation>
    <scope>NUCLEOTIDE SEQUENCE [LARGE SCALE GENOMIC DNA]</scope>
    <source>
        <strain evidence="5 6">LV-8.1</strain>
    </source>
</reference>
<dbReference type="InterPro" id="IPR010982">
    <property type="entry name" value="Lambda_DNA-bd_dom_sf"/>
</dbReference>
<dbReference type="CDD" id="cd01392">
    <property type="entry name" value="HTH_LacI"/>
    <property type="match status" value="1"/>
</dbReference>
<dbReference type="InterPro" id="IPR028082">
    <property type="entry name" value="Peripla_BP_I"/>
</dbReference>
<name>A0A3R6VHR6_9LACO</name>